<dbReference type="EMBL" id="VIGI01000001">
    <property type="protein sequence ID" value="KAB8304436.1"/>
    <property type="molecule type" value="Genomic_DNA"/>
</dbReference>
<organism evidence="1 2">
    <name type="scientific">Monilinia laxa</name>
    <name type="common">Brown rot fungus</name>
    <name type="synonym">Sclerotinia laxa</name>
    <dbReference type="NCBI Taxonomy" id="61186"/>
    <lineage>
        <taxon>Eukaryota</taxon>
        <taxon>Fungi</taxon>
        <taxon>Dikarya</taxon>
        <taxon>Ascomycota</taxon>
        <taxon>Pezizomycotina</taxon>
        <taxon>Leotiomycetes</taxon>
        <taxon>Helotiales</taxon>
        <taxon>Sclerotiniaceae</taxon>
        <taxon>Monilinia</taxon>
    </lineage>
</organism>
<dbReference type="Proteomes" id="UP000326757">
    <property type="component" value="Unassembled WGS sequence"/>
</dbReference>
<comment type="caution">
    <text evidence="1">The sequence shown here is derived from an EMBL/GenBank/DDBJ whole genome shotgun (WGS) entry which is preliminary data.</text>
</comment>
<name>A0A5N6KKW2_MONLA</name>
<proteinExistence type="predicted"/>
<evidence type="ECO:0000313" key="2">
    <source>
        <dbReference type="Proteomes" id="UP000326757"/>
    </source>
</evidence>
<evidence type="ECO:0000313" key="1">
    <source>
        <dbReference type="EMBL" id="KAB8304436.1"/>
    </source>
</evidence>
<dbReference type="AlphaFoldDB" id="A0A5N6KKW2"/>
<reference evidence="1 2" key="1">
    <citation type="submission" date="2019-06" db="EMBL/GenBank/DDBJ databases">
        <title>Genome Sequence of the Brown Rot Fungal Pathogen Monilinia laxa.</title>
        <authorList>
            <person name="De Miccolis Angelini R.M."/>
            <person name="Landi L."/>
            <person name="Abate D."/>
            <person name="Pollastro S."/>
            <person name="Romanazzi G."/>
            <person name="Faretra F."/>
        </authorList>
    </citation>
    <scope>NUCLEOTIDE SEQUENCE [LARGE SCALE GENOMIC DNA]</scope>
    <source>
        <strain evidence="1 2">Mlax316</strain>
    </source>
</reference>
<accession>A0A5N6KKW2</accession>
<gene>
    <name evidence="1" type="ORF">EYC80_003833</name>
</gene>
<protein>
    <submittedName>
        <fullName evidence="1">Uncharacterized protein</fullName>
    </submittedName>
</protein>
<dbReference type="OrthoDB" id="2587563at2759"/>
<sequence>MGSSKNEETSVINNFSSISKPSNYIIYSVSNYTAPIKPQTMTAVVTATLSISPANTLRTTTGVMNSTAFSLFFSTRSHMGITTA</sequence>
<keyword evidence="2" id="KW-1185">Reference proteome</keyword>